<feature type="region of interest" description="Disordered" evidence="1">
    <location>
        <begin position="61"/>
        <end position="91"/>
    </location>
</feature>
<proteinExistence type="predicted"/>
<accession>A0A4D5RY86</accession>
<evidence type="ECO:0000256" key="1">
    <source>
        <dbReference type="SAM" id="MobiDB-lite"/>
    </source>
</evidence>
<dbReference type="AlphaFoldDB" id="A0A4D5RY86"/>
<evidence type="ECO:0000256" key="2">
    <source>
        <dbReference type="SAM" id="SignalP"/>
    </source>
</evidence>
<dbReference type="EMBL" id="GHJT01008038">
    <property type="protein sequence ID" value="MOY42009.1"/>
    <property type="molecule type" value="Transcribed_RNA"/>
</dbReference>
<organism evidence="3">
    <name type="scientific">Ixodes scapularis</name>
    <name type="common">Black-legged tick</name>
    <name type="synonym">Deer tick</name>
    <dbReference type="NCBI Taxonomy" id="6945"/>
    <lineage>
        <taxon>Eukaryota</taxon>
        <taxon>Metazoa</taxon>
        <taxon>Ecdysozoa</taxon>
        <taxon>Arthropoda</taxon>
        <taxon>Chelicerata</taxon>
        <taxon>Arachnida</taxon>
        <taxon>Acari</taxon>
        <taxon>Parasitiformes</taxon>
        <taxon>Ixodida</taxon>
        <taxon>Ixodoidea</taxon>
        <taxon>Ixodidae</taxon>
        <taxon>Ixodinae</taxon>
        <taxon>Ixodes</taxon>
    </lineage>
</organism>
<name>A0A4D5RY86_IXOSC</name>
<keyword evidence="2" id="KW-0732">Signal</keyword>
<protein>
    <recommendedName>
        <fullName evidence="4">Secreted protein</fullName>
    </recommendedName>
</protein>
<evidence type="ECO:0000313" key="3">
    <source>
        <dbReference type="EMBL" id="MOY42009.1"/>
    </source>
</evidence>
<feature type="compositionally biased region" description="Polar residues" evidence="1">
    <location>
        <begin position="67"/>
        <end position="78"/>
    </location>
</feature>
<feature type="signal peptide" evidence="2">
    <location>
        <begin position="1"/>
        <end position="17"/>
    </location>
</feature>
<sequence length="91" mass="9987">MLLFSFLLLTECLMVNSTRRSGALSKILEGGKIPLRGNRPFRIDEGKINLHFWSDLPTPLPTPSPSAVQNGRCSNLISPPTPQPADLSDDQ</sequence>
<evidence type="ECO:0008006" key="4">
    <source>
        <dbReference type="Google" id="ProtNLM"/>
    </source>
</evidence>
<feature type="chain" id="PRO_5020021673" description="Secreted protein" evidence="2">
    <location>
        <begin position="18"/>
        <end position="91"/>
    </location>
</feature>
<reference evidence="3" key="1">
    <citation type="submission" date="2019-04" db="EMBL/GenBank/DDBJ databases">
        <title>An insight into the mialome of Ixodes scapularis.</title>
        <authorList>
            <person name="Ribeiro J.M."/>
            <person name="Mather T.N."/>
            <person name="Karim S."/>
        </authorList>
    </citation>
    <scope>NUCLEOTIDE SEQUENCE</scope>
</reference>